<dbReference type="Proteomes" id="UP001374535">
    <property type="component" value="Chromosome 5"/>
</dbReference>
<dbReference type="AlphaFoldDB" id="A0AAQ3NII7"/>
<evidence type="ECO:0000313" key="3">
    <source>
        <dbReference type="Proteomes" id="UP001374535"/>
    </source>
</evidence>
<sequence length="158" mass="17842">MNGSPLKGFKRTSPSNSHDNMSDKVSPGVERNLRFGHNQTTSSPLYSWKAAVNPVIRSTPSYPKEFANDLPNVSSRSVRSHKDDRSWNVGSTDDPMDVSHGLVEKKLNTEENINGGPRWRSDEASDEEYDVNLGRAMDMAYYATPLNRTTRRSRVVRR</sequence>
<name>A0AAQ3NII7_VIGMU</name>
<dbReference type="EMBL" id="CP144696">
    <property type="protein sequence ID" value="WVZ10935.1"/>
    <property type="molecule type" value="Genomic_DNA"/>
</dbReference>
<accession>A0AAQ3NII7</accession>
<organism evidence="2 3">
    <name type="scientific">Vigna mungo</name>
    <name type="common">Black gram</name>
    <name type="synonym">Phaseolus mungo</name>
    <dbReference type="NCBI Taxonomy" id="3915"/>
    <lineage>
        <taxon>Eukaryota</taxon>
        <taxon>Viridiplantae</taxon>
        <taxon>Streptophyta</taxon>
        <taxon>Embryophyta</taxon>
        <taxon>Tracheophyta</taxon>
        <taxon>Spermatophyta</taxon>
        <taxon>Magnoliopsida</taxon>
        <taxon>eudicotyledons</taxon>
        <taxon>Gunneridae</taxon>
        <taxon>Pentapetalae</taxon>
        <taxon>rosids</taxon>
        <taxon>fabids</taxon>
        <taxon>Fabales</taxon>
        <taxon>Fabaceae</taxon>
        <taxon>Papilionoideae</taxon>
        <taxon>50 kb inversion clade</taxon>
        <taxon>NPAAA clade</taxon>
        <taxon>indigoferoid/millettioid clade</taxon>
        <taxon>Phaseoleae</taxon>
        <taxon>Vigna</taxon>
    </lineage>
</organism>
<keyword evidence="3" id="KW-1185">Reference proteome</keyword>
<reference evidence="2 3" key="1">
    <citation type="journal article" date="2023" name="Life. Sci Alliance">
        <title>Evolutionary insights into 3D genome organization and epigenetic landscape of Vigna mungo.</title>
        <authorList>
            <person name="Junaid A."/>
            <person name="Singh B."/>
            <person name="Bhatia S."/>
        </authorList>
    </citation>
    <scope>NUCLEOTIDE SEQUENCE [LARGE SCALE GENOMIC DNA]</scope>
    <source>
        <strain evidence="2">Urdbean</strain>
    </source>
</reference>
<dbReference type="InterPro" id="IPR044718">
    <property type="entry name" value="HOS1"/>
</dbReference>
<protein>
    <submittedName>
        <fullName evidence="2">Uncharacterized protein</fullName>
    </submittedName>
</protein>
<evidence type="ECO:0000256" key="1">
    <source>
        <dbReference type="SAM" id="MobiDB-lite"/>
    </source>
</evidence>
<feature type="region of interest" description="Disordered" evidence="1">
    <location>
        <begin position="63"/>
        <end position="99"/>
    </location>
</feature>
<dbReference type="GO" id="GO:0016567">
    <property type="term" value="P:protein ubiquitination"/>
    <property type="evidence" value="ECO:0007669"/>
    <property type="project" value="InterPro"/>
</dbReference>
<dbReference type="GO" id="GO:0004842">
    <property type="term" value="F:ubiquitin-protein transferase activity"/>
    <property type="evidence" value="ECO:0007669"/>
    <property type="project" value="InterPro"/>
</dbReference>
<gene>
    <name evidence="2" type="ORF">V8G54_015465</name>
</gene>
<feature type="region of interest" description="Disordered" evidence="1">
    <location>
        <begin position="1"/>
        <end position="41"/>
    </location>
</feature>
<dbReference type="PANTHER" id="PTHR47358:SF2">
    <property type="entry name" value="E3 UBIQUITIN-PROTEIN LIGASE HOS1"/>
    <property type="match status" value="1"/>
</dbReference>
<evidence type="ECO:0000313" key="2">
    <source>
        <dbReference type="EMBL" id="WVZ10935.1"/>
    </source>
</evidence>
<proteinExistence type="predicted"/>
<dbReference type="PANTHER" id="PTHR47358">
    <property type="entry name" value="E3 UBIQUITIN-PROTEIN LIGASE HOS1"/>
    <property type="match status" value="1"/>
</dbReference>